<evidence type="ECO:0000256" key="2">
    <source>
        <dbReference type="ARBA" id="ARBA00010142"/>
    </source>
</evidence>
<dbReference type="InterPro" id="IPR003578">
    <property type="entry name" value="Small_GTPase_Rho"/>
</dbReference>
<keyword evidence="5" id="KW-0547">Nucleotide-binding</keyword>
<evidence type="ECO:0000256" key="9">
    <source>
        <dbReference type="ARBA" id="ARBA00023289"/>
    </source>
</evidence>
<name>A0A9W8KXF5_9FUNG</name>
<evidence type="ECO:0000256" key="6">
    <source>
        <dbReference type="ARBA" id="ARBA00023134"/>
    </source>
</evidence>
<dbReference type="Proteomes" id="UP001151518">
    <property type="component" value="Unassembled WGS sequence"/>
</dbReference>
<keyword evidence="3" id="KW-1003">Cell membrane</keyword>
<accession>A0A9W8KXF5</accession>
<gene>
    <name evidence="10" type="ORF">GGI25_003599</name>
</gene>
<evidence type="ECO:0000256" key="5">
    <source>
        <dbReference type="ARBA" id="ARBA00022741"/>
    </source>
</evidence>
<dbReference type="SMART" id="SM00174">
    <property type="entry name" value="RHO"/>
    <property type="match status" value="1"/>
</dbReference>
<dbReference type="PANTHER" id="PTHR24072">
    <property type="entry name" value="RHO FAMILY GTPASE"/>
    <property type="match status" value="1"/>
</dbReference>
<evidence type="ECO:0000256" key="8">
    <source>
        <dbReference type="ARBA" id="ARBA00023288"/>
    </source>
</evidence>
<keyword evidence="4" id="KW-0488">Methylation</keyword>
<evidence type="ECO:0000256" key="7">
    <source>
        <dbReference type="ARBA" id="ARBA00023136"/>
    </source>
</evidence>
<dbReference type="InterPro" id="IPR027417">
    <property type="entry name" value="P-loop_NTPase"/>
</dbReference>
<dbReference type="NCBIfam" id="TIGR00231">
    <property type="entry name" value="small_GTP"/>
    <property type="match status" value="1"/>
</dbReference>
<dbReference type="CDD" id="cd00157">
    <property type="entry name" value="Rho"/>
    <property type="match status" value="1"/>
</dbReference>
<keyword evidence="7" id="KW-0472">Membrane</keyword>
<protein>
    <submittedName>
        <fullName evidence="10">Uncharacterized protein</fullName>
    </submittedName>
</protein>
<dbReference type="PRINTS" id="PR00449">
    <property type="entry name" value="RASTRNSFRMNG"/>
</dbReference>
<dbReference type="InterPro" id="IPR001806">
    <property type="entry name" value="Small_GTPase"/>
</dbReference>
<dbReference type="PROSITE" id="PS51420">
    <property type="entry name" value="RHO"/>
    <property type="match status" value="1"/>
</dbReference>
<dbReference type="Pfam" id="PF00071">
    <property type="entry name" value="Ras"/>
    <property type="match status" value="1"/>
</dbReference>
<dbReference type="InterPro" id="IPR005225">
    <property type="entry name" value="Small_GTP-bd"/>
</dbReference>
<organism evidence="10 11">
    <name type="scientific">Coemansia spiralis</name>
    <dbReference type="NCBI Taxonomy" id="417178"/>
    <lineage>
        <taxon>Eukaryota</taxon>
        <taxon>Fungi</taxon>
        <taxon>Fungi incertae sedis</taxon>
        <taxon>Zoopagomycota</taxon>
        <taxon>Kickxellomycotina</taxon>
        <taxon>Kickxellomycetes</taxon>
        <taxon>Kickxellales</taxon>
        <taxon>Kickxellaceae</taxon>
        <taxon>Coemansia</taxon>
    </lineage>
</organism>
<dbReference type="SMART" id="SM00175">
    <property type="entry name" value="RAB"/>
    <property type="match status" value="1"/>
</dbReference>
<sequence length="200" mass="22012">MAEPRVPLKIVVVGDGACGKTCLLTTFNTGRFPHNTYIPTVFDLCIKDVDHQGRTVELSLWDTAGQEDYDRLRTMAYPDTDVVLVCFSVDLIDSLENTFEKWLPEVARCAPQAKVLLVALKIDLRADQEAIGHMARVYQRGPVSSAEGRRVAARLGLPYIECSAKRSQHVGDVFHKAIALVLPDTQQPSKPASASCCSIL</sequence>
<dbReference type="GO" id="GO:0003924">
    <property type="term" value="F:GTPase activity"/>
    <property type="evidence" value="ECO:0007669"/>
    <property type="project" value="InterPro"/>
</dbReference>
<keyword evidence="6" id="KW-0342">GTP-binding</keyword>
<dbReference type="FunFam" id="3.40.50.300:FF:000983">
    <property type="entry name" value="Rho family GTPase"/>
    <property type="match status" value="1"/>
</dbReference>
<proteinExistence type="inferred from homology"/>
<dbReference type="OrthoDB" id="8830751at2759"/>
<dbReference type="AlphaFoldDB" id="A0A9W8KXF5"/>
<dbReference type="GO" id="GO:0005525">
    <property type="term" value="F:GTP binding"/>
    <property type="evidence" value="ECO:0007669"/>
    <property type="project" value="UniProtKB-KW"/>
</dbReference>
<comment type="similarity">
    <text evidence="2">Belongs to the small GTPase superfamily. Rho family.</text>
</comment>
<dbReference type="GO" id="GO:0005886">
    <property type="term" value="C:plasma membrane"/>
    <property type="evidence" value="ECO:0007669"/>
    <property type="project" value="UniProtKB-SubCell"/>
</dbReference>
<dbReference type="Gene3D" id="3.40.50.300">
    <property type="entry name" value="P-loop containing nucleotide triphosphate hydrolases"/>
    <property type="match status" value="1"/>
</dbReference>
<dbReference type="SUPFAM" id="SSF52540">
    <property type="entry name" value="P-loop containing nucleoside triphosphate hydrolases"/>
    <property type="match status" value="1"/>
</dbReference>
<dbReference type="EMBL" id="JANBTW010000040">
    <property type="protein sequence ID" value="KAJ2676449.1"/>
    <property type="molecule type" value="Genomic_DNA"/>
</dbReference>
<dbReference type="PROSITE" id="PS51419">
    <property type="entry name" value="RAB"/>
    <property type="match status" value="1"/>
</dbReference>
<evidence type="ECO:0000256" key="4">
    <source>
        <dbReference type="ARBA" id="ARBA00022481"/>
    </source>
</evidence>
<dbReference type="GO" id="GO:0007264">
    <property type="term" value="P:small GTPase-mediated signal transduction"/>
    <property type="evidence" value="ECO:0007669"/>
    <property type="project" value="InterPro"/>
</dbReference>
<dbReference type="SMART" id="SM00173">
    <property type="entry name" value="RAS"/>
    <property type="match status" value="1"/>
</dbReference>
<keyword evidence="9" id="KW-0636">Prenylation</keyword>
<comment type="caution">
    <text evidence="10">The sequence shown here is derived from an EMBL/GenBank/DDBJ whole genome shotgun (WGS) entry which is preliminary data.</text>
</comment>
<evidence type="ECO:0000313" key="11">
    <source>
        <dbReference type="Proteomes" id="UP001151518"/>
    </source>
</evidence>
<keyword evidence="8" id="KW-0449">Lipoprotein</keyword>
<reference evidence="10" key="1">
    <citation type="submission" date="2022-07" db="EMBL/GenBank/DDBJ databases">
        <title>Phylogenomic reconstructions and comparative analyses of Kickxellomycotina fungi.</title>
        <authorList>
            <person name="Reynolds N.K."/>
            <person name="Stajich J.E."/>
            <person name="Barry K."/>
            <person name="Grigoriev I.V."/>
            <person name="Crous P."/>
            <person name="Smith M.E."/>
        </authorList>
    </citation>
    <scope>NUCLEOTIDE SEQUENCE</scope>
    <source>
        <strain evidence="10">NRRL 3115</strain>
    </source>
</reference>
<evidence type="ECO:0000256" key="3">
    <source>
        <dbReference type="ARBA" id="ARBA00022475"/>
    </source>
</evidence>
<dbReference type="PROSITE" id="PS51421">
    <property type="entry name" value="RAS"/>
    <property type="match status" value="1"/>
</dbReference>
<evidence type="ECO:0000256" key="1">
    <source>
        <dbReference type="ARBA" id="ARBA00004342"/>
    </source>
</evidence>
<comment type="subcellular location">
    <subcellularLocation>
        <location evidence="1">Cell membrane</location>
        <topology evidence="1">Lipid-anchor</topology>
        <orientation evidence="1">Cytoplasmic side</orientation>
    </subcellularLocation>
</comment>
<evidence type="ECO:0000313" key="10">
    <source>
        <dbReference type="EMBL" id="KAJ2676449.1"/>
    </source>
</evidence>